<protein>
    <submittedName>
        <fullName evidence="2">Uncharacterized protein</fullName>
    </submittedName>
</protein>
<feature type="compositionally biased region" description="Polar residues" evidence="1">
    <location>
        <begin position="19"/>
        <end position="36"/>
    </location>
</feature>
<evidence type="ECO:0000313" key="2">
    <source>
        <dbReference type="EMBL" id="OMO93324.1"/>
    </source>
</evidence>
<accession>A0A1R3JES6</accession>
<keyword evidence="3" id="KW-1185">Reference proteome</keyword>
<dbReference type="Gramene" id="OMO93324">
    <property type="protein sequence ID" value="OMO93324"/>
    <property type="gene ID" value="CCACVL1_06548"/>
</dbReference>
<name>A0A1R3JES6_COCAP</name>
<dbReference type="AlphaFoldDB" id="A0A1R3JES6"/>
<evidence type="ECO:0000313" key="3">
    <source>
        <dbReference type="Proteomes" id="UP000188268"/>
    </source>
</evidence>
<evidence type="ECO:0000256" key="1">
    <source>
        <dbReference type="SAM" id="MobiDB-lite"/>
    </source>
</evidence>
<feature type="region of interest" description="Disordered" evidence="1">
    <location>
        <begin position="17"/>
        <end position="36"/>
    </location>
</feature>
<reference evidence="2 3" key="1">
    <citation type="submission" date="2013-09" db="EMBL/GenBank/DDBJ databases">
        <title>Corchorus capsularis genome sequencing.</title>
        <authorList>
            <person name="Alam M."/>
            <person name="Haque M.S."/>
            <person name="Islam M.S."/>
            <person name="Emdad E.M."/>
            <person name="Islam M.M."/>
            <person name="Ahmed B."/>
            <person name="Halim A."/>
            <person name="Hossen Q.M.M."/>
            <person name="Hossain M.Z."/>
            <person name="Ahmed R."/>
            <person name="Khan M.M."/>
            <person name="Islam R."/>
            <person name="Rashid M.M."/>
            <person name="Khan S.A."/>
            <person name="Rahman M.S."/>
            <person name="Alam M."/>
        </authorList>
    </citation>
    <scope>NUCLEOTIDE SEQUENCE [LARGE SCALE GENOMIC DNA]</scope>
    <source>
        <strain evidence="3">cv. CVL-1</strain>
        <tissue evidence="2">Whole seedling</tissue>
    </source>
</reference>
<comment type="caution">
    <text evidence="2">The sequence shown here is derived from an EMBL/GenBank/DDBJ whole genome shotgun (WGS) entry which is preliminary data.</text>
</comment>
<proteinExistence type="predicted"/>
<dbReference type="EMBL" id="AWWV01008088">
    <property type="protein sequence ID" value="OMO93324.1"/>
    <property type="molecule type" value="Genomic_DNA"/>
</dbReference>
<organism evidence="2 3">
    <name type="scientific">Corchorus capsularis</name>
    <name type="common">Jute</name>
    <dbReference type="NCBI Taxonomy" id="210143"/>
    <lineage>
        <taxon>Eukaryota</taxon>
        <taxon>Viridiplantae</taxon>
        <taxon>Streptophyta</taxon>
        <taxon>Embryophyta</taxon>
        <taxon>Tracheophyta</taxon>
        <taxon>Spermatophyta</taxon>
        <taxon>Magnoliopsida</taxon>
        <taxon>eudicotyledons</taxon>
        <taxon>Gunneridae</taxon>
        <taxon>Pentapetalae</taxon>
        <taxon>rosids</taxon>
        <taxon>malvids</taxon>
        <taxon>Malvales</taxon>
        <taxon>Malvaceae</taxon>
        <taxon>Grewioideae</taxon>
        <taxon>Apeibeae</taxon>
        <taxon>Corchorus</taxon>
    </lineage>
</organism>
<sequence>MAPAFAYRVYQPDFVDRAPSSSSSTLARDPCPSSSS</sequence>
<gene>
    <name evidence="2" type="ORF">CCACVL1_06548</name>
</gene>
<dbReference type="Proteomes" id="UP000188268">
    <property type="component" value="Unassembled WGS sequence"/>
</dbReference>